<sequence>MSTPESADEGLDVTKPVDMNKLHIEEIDPDGDLVLHVGADSDPTPRTFRVDPAALRRASPVFKAMLFGPSAESKPAGEQWLVSLPEDDPDDFEIILQIVHCQFHVRRIPRKLMTRKAVYGLLLLTDKYQMTHLLAPWKHTLVDFGRNGEVKWQGYKDIRWCPFEAFLSWQLGFSRVFRAHTVQIVYHCWIDPQSRVLVFNNDQGDKTPLRQLRFGPLDMEGESPVSAWSRAIAQSFMLTR</sequence>
<proteinExistence type="predicted"/>
<dbReference type="Gene3D" id="3.30.710.10">
    <property type="entry name" value="Potassium Channel Kv1.1, Chain A"/>
    <property type="match status" value="1"/>
</dbReference>
<dbReference type="InterPro" id="IPR000210">
    <property type="entry name" value="BTB/POZ_dom"/>
</dbReference>
<comment type="caution">
    <text evidence="2">The sequence shown here is derived from an EMBL/GenBank/DDBJ whole genome shotgun (WGS) entry which is preliminary data.</text>
</comment>
<dbReference type="GeneID" id="87912588"/>
<reference evidence="2 3" key="1">
    <citation type="journal article" date="2023" name="bioRxiv">
        <title>High-quality genome assemblies of four members of thePodospora anserinaspecies complex.</title>
        <authorList>
            <person name="Ament-Velasquez S.L."/>
            <person name="Vogan A.A."/>
            <person name="Wallerman O."/>
            <person name="Hartmann F."/>
            <person name="Gautier V."/>
            <person name="Silar P."/>
            <person name="Giraud T."/>
            <person name="Johannesson H."/>
        </authorList>
    </citation>
    <scope>NUCLEOTIDE SEQUENCE [LARGE SCALE GENOMIC DNA]</scope>
    <source>
        <strain evidence="2 3">CBS 415.72m</strain>
    </source>
</reference>
<dbReference type="Pfam" id="PF00651">
    <property type="entry name" value="BTB"/>
    <property type="match status" value="1"/>
</dbReference>
<accession>A0ABR0G977</accession>
<dbReference type="Proteomes" id="UP001323405">
    <property type="component" value="Unassembled WGS sequence"/>
</dbReference>
<evidence type="ECO:0000313" key="2">
    <source>
        <dbReference type="EMBL" id="KAK4652315.1"/>
    </source>
</evidence>
<dbReference type="CDD" id="cd18186">
    <property type="entry name" value="BTB_POZ_ZBTB_KLHL-like"/>
    <property type="match status" value="1"/>
</dbReference>
<feature type="domain" description="BTB" evidence="1">
    <location>
        <begin position="31"/>
        <end position="100"/>
    </location>
</feature>
<gene>
    <name evidence="2" type="ORF">QC762_610050</name>
</gene>
<dbReference type="SUPFAM" id="SSF54695">
    <property type="entry name" value="POZ domain"/>
    <property type="match status" value="1"/>
</dbReference>
<dbReference type="PROSITE" id="PS50097">
    <property type="entry name" value="BTB"/>
    <property type="match status" value="1"/>
</dbReference>
<dbReference type="RefSeq" id="XP_062741290.1">
    <property type="nucleotide sequence ID" value="XM_062892681.1"/>
</dbReference>
<dbReference type="InterPro" id="IPR011333">
    <property type="entry name" value="SKP1/BTB/POZ_sf"/>
</dbReference>
<organism evidence="2 3">
    <name type="scientific">Podospora pseudocomata</name>
    <dbReference type="NCBI Taxonomy" id="2093779"/>
    <lineage>
        <taxon>Eukaryota</taxon>
        <taxon>Fungi</taxon>
        <taxon>Dikarya</taxon>
        <taxon>Ascomycota</taxon>
        <taxon>Pezizomycotina</taxon>
        <taxon>Sordariomycetes</taxon>
        <taxon>Sordariomycetidae</taxon>
        <taxon>Sordariales</taxon>
        <taxon>Podosporaceae</taxon>
        <taxon>Podospora</taxon>
    </lineage>
</organism>
<protein>
    <recommendedName>
        <fullName evidence="1">BTB domain-containing protein</fullName>
    </recommendedName>
</protein>
<evidence type="ECO:0000259" key="1">
    <source>
        <dbReference type="PROSITE" id="PS50097"/>
    </source>
</evidence>
<dbReference type="EMBL" id="JAFFHA010000008">
    <property type="protein sequence ID" value="KAK4652315.1"/>
    <property type="molecule type" value="Genomic_DNA"/>
</dbReference>
<name>A0ABR0G977_9PEZI</name>
<keyword evidence="3" id="KW-1185">Reference proteome</keyword>
<evidence type="ECO:0000313" key="3">
    <source>
        <dbReference type="Proteomes" id="UP001323405"/>
    </source>
</evidence>